<dbReference type="Gene3D" id="1.10.10.60">
    <property type="entry name" value="Homeodomain-like"/>
    <property type="match status" value="2"/>
</dbReference>
<dbReference type="PANTHER" id="PTHR43280:SF2">
    <property type="entry name" value="HTH-TYPE TRANSCRIPTIONAL REGULATOR EXSA"/>
    <property type="match status" value="1"/>
</dbReference>
<feature type="domain" description="HTH araC/xylS-type" evidence="4">
    <location>
        <begin position="170"/>
        <end position="268"/>
    </location>
</feature>
<evidence type="ECO:0000256" key="2">
    <source>
        <dbReference type="ARBA" id="ARBA00023125"/>
    </source>
</evidence>
<organism evidence="5 6">
    <name type="scientific">Vagococcus proximus</name>
    <dbReference type="NCBI Taxonomy" id="2991417"/>
    <lineage>
        <taxon>Bacteria</taxon>
        <taxon>Bacillati</taxon>
        <taxon>Bacillota</taxon>
        <taxon>Bacilli</taxon>
        <taxon>Lactobacillales</taxon>
        <taxon>Enterococcaceae</taxon>
        <taxon>Vagococcus</taxon>
    </lineage>
</organism>
<keyword evidence="6" id="KW-1185">Reference proteome</keyword>
<dbReference type="PANTHER" id="PTHR43280">
    <property type="entry name" value="ARAC-FAMILY TRANSCRIPTIONAL REGULATOR"/>
    <property type="match status" value="1"/>
</dbReference>
<dbReference type="SMART" id="SM00342">
    <property type="entry name" value="HTH_ARAC"/>
    <property type="match status" value="1"/>
</dbReference>
<dbReference type="Pfam" id="PF12833">
    <property type="entry name" value="HTH_18"/>
    <property type="match status" value="1"/>
</dbReference>
<proteinExistence type="predicted"/>
<evidence type="ECO:0000256" key="3">
    <source>
        <dbReference type="ARBA" id="ARBA00023163"/>
    </source>
</evidence>
<dbReference type="InterPro" id="IPR018060">
    <property type="entry name" value="HTH_AraC"/>
</dbReference>
<dbReference type="Proteomes" id="UP001147148">
    <property type="component" value="Unassembled WGS sequence"/>
</dbReference>
<protein>
    <submittedName>
        <fullName evidence="5">AraC family transcriptional regulator</fullName>
    </submittedName>
</protein>
<evidence type="ECO:0000256" key="1">
    <source>
        <dbReference type="ARBA" id="ARBA00023015"/>
    </source>
</evidence>
<dbReference type="PRINTS" id="PR00032">
    <property type="entry name" value="HTHARAC"/>
</dbReference>
<dbReference type="InterPro" id="IPR003313">
    <property type="entry name" value="AraC-bd"/>
</dbReference>
<accession>A0ABT5X3C8</accession>
<dbReference type="InterPro" id="IPR014710">
    <property type="entry name" value="RmlC-like_jellyroll"/>
</dbReference>
<dbReference type="Gene3D" id="2.60.120.10">
    <property type="entry name" value="Jelly Rolls"/>
    <property type="match status" value="1"/>
</dbReference>
<gene>
    <name evidence="5" type="ORF">OL233_09485</name>
</gene>
<name>A0ABT5X3C8_9ENTE</name>
<keyword evidence="1" id="KW-0805">Transcription regulation</keyword>
<dbReference type="SUPFAM" id="SSF46689">
    <property type="entry name" value="Homeodomain-like"/>
    <property type="match status" value="2"/>
</dbReference>
<comment type="caution">
    <text evidence="5">The sequence shown here is derived from an EMBL/GenBank/DDBJ whole genome shotgun (WGS) entry which is preliminary data.</text>
</comment>
<keyword evidence="3" id="KW-0804">Transcription</keyword>
<reference evidence="5" key="1">
    <citation type="submission" date="2022-10" db="EMBL/GenBank/DDBJ databases">
        <title>Vagococcus sp. isolated from poultry meat.</title>
        <authorList>
            <person name="Johansson P."/>
            <person name="Bjorkroth J."/>
        </authorList>
    </citation>
    <scope>NUCLEOTIDE SEQUENCE</scope>
    <source>
        <strain evidence="5">PNs007</strain>
    </source>
</reference>
<dbReference type="CDD" id="cd02208">
    <property type="entry name" value="cupin_RmlC-like"/>
    <property type="match status" value="1"/>
</dbReference>
<dbReference type="InterPro" id="IPR037923">
    <property type="entry name" value="HTH-like"/>
</dbReference>
<dbReference type="Pfam" id="PF02311">
    <property type="entry name" value="AraC_binding"/>
    <property type="match status" value="1"/>
</dbReference>
<dbReference type="InterPro" id="IPR009057">
    <property type="entry name" value="Homeodomain-like_sf"/>
</dbReference>
<sequence>MTSILYETHLCPDPDLPLLLHSCFIDSEVLPHWHTNIELLLIQTGQLLVTINDQEITAEPGDIIIIDSNCLHSMKTLTPHSTYRCLIIEHTFIAKFGLDYTHYHFKNKTTHVEISSLYKNMMKEFDTKSDFHKAILQGMSLQMIGLLHRYLAAEMVTNIKSGNTKIDIAKAGIDYIATHYHEPILIDNICNHVGVSKFHFCRVFKEVTNLTVNEFITHFRCTRAQLLLSQPNAVVSDCAIACGFNDASYFSKTYRKHFGYLPSEELKKDSY</sequence>
<keyword evidence="2" id="KW-0238">DNA-binding</keyword>
<dbReference type="SUPFAM" id="SSF51215">
    <property type="entry name" value="Regulatory protein AraC"/>
    <property type="match status" value="1"/>
</dbReference>
<dbReference type="PROSITE" id="PS01124">
    <property type="entry name" value="HTH_ARAC_FAMILY_2"/>
    <property type="match status" value="1"/>
</dbReference>
<dbReference type="EMBL" id="JAPDSH010000007">
    <property type="protein sequence ID" value="MDF0480513.1"/>
    <property type="molecule type" value="Genomic_DNA"/>
</dbReference>
<dbReference type="InterPro" id="IPR020449">
    <property type="entry name" value="Tscrpt_reg_AraC-type_HTH"/>
</dbReference>
<evidence type="ECO:0000259" key="4">
    <source>
        <dbReference type="PROSITE" id="PS01124"/>
    </source>
</evidence>
<dbReference type="RefSeq" id="WP_275472076.1">
    <property type="nucleotide sequence ID" value="NZ_JAPDSH010000007.1"/>
</dbReference>
<evidence type="ECO:0000313" key="6">
    <source>
        <dbReference type="Proteomes" id="UP001147148"/>
    </source>
</evidence>
<evidence type="ECO:0000313" key="5">
    <source>
        <dbReference type="EMBL" id="MDF0480513.1"/>
    </source>
</evidence>